<organism evidence="2 3">
    <name type="scientific">Tumebacillus flagellatus</name>
    <dbReference type="NCBI Taxonomy" id="1157490"/>
    <lineage>
        <taxon>Bacteria</taxon>
        <taxon>Bacillati</taxon>
        <taxon>Bacillota</taxon>
        <taxon>Bacilli</taxon>
        <taxon>Bacillales</taxon>
        <taxon>Alicyclobacillaceae</taxon>
        <taxon>Tumebacillus</taxon>
    </lineage>
</organism>
<keyword evidence="1" id="KW-0812">Transmembrane</keyword>
<proteinExistence type="predicted"/>
<feature type="transmembrane region" description="Helical" evidence="1">
    <location>
        <begin position="59"/>
        <end position="77"/>
    </location>
</feature>
<dbReference type="STRING" id="1157490.EL26_01390"/>
<evidence type="ECO:0000313" key="3">
    <source>
        <dbReference type="Proteomes" id="UP000027931"/>
    </source>
</evidence>
<dbReference type="EMBL" id="JMIR01000001">
    <property type="protein sequence ID" value="KEO85239.1"/>
    <property type="molecule type" value="Genomic_DNA"/>
</dbReference>
<feature type="transmembrane region" description="Helical" evidence="1">
    <location>
        <begin position="89"/>
        <end position="108"/>
    </location>
</feature>
<feature type="transmembrane region" description="Helical" evidence="1">
    <location>
        <begin position="120"/>
        <end position="142"/>
    </location>
</feature>
<dbReference type="InterPro" id="IPR048147">
    <property type="entry name" value="CBO0543-like"/>
</dbReference>
<dbReference type="OrthoDB" id="1913203at2"/>
<dbReference type="AlphaFoldDB" id="A0A074LWI3"/>
<keyword evidence="3" id="KW-1185">Reference proteome</keyword>
<evidence type="ECO:0000313" key="2">
    <source>
        <dbReference type="EMBL" id="KEO85239.1"/>
    </source>
</evidence>
<feature type="transmembrane region" description="Helical" evidence="1">
    <location>
        <begin position="27"/>
        <end position="47"/>
    </location>
</feature>
<protein>
    <submittedName>
        <fullName evidence="2">Uncharacterized protein</fullName>
    </submittedName>
</protein>
<dbReference type="NCBIfam" id="NF041644">
    <property type="entry name" value="CBO0543_fam"/>
    <property type="match status" value="1"/>
</dbReference>
<keyword evidence="1" id="KW-1133">Transmembrane helix</keyword>
<name>A0A074LWI3_9BACL</name>
<reference evidence="2 3" key="1">
    <citation type="journal article" date="2013" name="Int. J. Syst. Evol. Microbiol.">
        <title>Tumebacillus flagellatus sp. nov., an alpha-amylase/pullulanase-producing bacterium isolated from cassava wastewater.</title>
        <authorList>
            <person name="Wang Q."/>
            <person name="Xie N."/>
            <person name="Qin Y."/>
            <person name="Shen N."/>
            <person name="Zhu J."/>
            <person name="Mi H."/>
            <person name="Huang R."/>
        </authorList>
    </citation>
    <scope>NUCLEOTIDE SEQUENCE [LARGE SCALE GENOMIC DNA]</scope>
    <source>
        <strain evidence="2 3">GST4</strain>
    </source>
</reference>
<dbReference type="Proteomes" id="UP000027931">
    <property type="component" value="Unassembled WGS sequence"/>
</dbReference>
<comment type="caution">
    <text evidence="2">The sequence shown here is derived from an EMBL/GenBank/DDBJ whole genome shotgun (WGS) entry which is preliminary data.</text>
</comment>
<sequence length="150" mass="17858">MYFVGLFFLCWLVFIWKADKNRARELYGVVIYTSFLGLLTDLIMVHYQLWSYKGLPCPMYTIPLTLDFGIYPVVAYLFAQTLPQSWGRIVRKTLFWTLFSVLFEFVTLRTGNMFHHQWWSLWLSLCSDIVIYLSIAAVYRFYRPAYVGNN</sequence>
<accession>A0A074LWI3</accession>
<keyword evidence="1" id="KW-0472">Membrane</keyword>
<dbReference type="RefSeq" id="WP_038083539.1">
    <property type="nucleotide sequence ID" value="NZ_JMIR01000001.1"/>
</dbReference>
<evidence type="ECO:0000256" key="1">
    <source>
        <dbReference type="SAM" id="Phobius"/>
    </source>
</evidence>
<gene>
    <name evidence="2" type="ORF">EL26_01390</name>
</gene>